<protein>
    <submittedName>
        <fullName evidence="5">AAA family ATPase</fullName>
    </submittedName>
    <submittedName>
        <fullName evidence="4">Stage III sporulation protein SpoIIIAA</fullName>
    </submittedName>
</protein>
<dbReference type="Proteomes" id="UP000536909">
    <property type="component" value="Unassembled WGS sequence"/>
</dbReference>
<dbReference type="InterPro" id="IPR045735">
    <property type="entry name" value="Spore_III_AA_AAA+_ATPase"/>
</dbReference>
<organism evidence="5 6">
    <name type="scientific">Deinococcus metallilatus</name>
    <dbReference type="NCBI Taxonomy" id="1211322"/>
    <lineage>
        <taxon>Bacteria</taxon>
        <taxon>Thermotogati</taxon>
        <taxon>Deinococcota</taxon>
        <taxon>Deinococci</taxon>
        <taxon>Deinococcales</taxon>
        <taxon>Deinococcaceae</taxon>
        <taxon>Deinococcus</taxon>
    </lineage>
</organism>
<dbReference type="RefSeq" id="WP_129117548.1">
    <property type="nucleotide sequence ID" value="NZ_BSUI01000040.1"/>
</dbReference>
<dbReference type="GO" id="GO:0005524">
    <property type="term" value="F:ATP binding"/>
    <property type="evidence" value="ECO:0007669"/>
    <property type="project" value="UniProtKB-KW"/>
</dbReference>
<evidence type="ECO:0000313" key="6">
    <source>
        <dbReference type="Proteomes" id="UP000308000"/>
    </source>
</evidence>
<accession>A0AAJ5F6Z7</accession>
<reference evidence="5 6" key="1">
    <citation type="submission" date="2019-04" db="EMBL/GenBank/DDBJ databases">
        <title>Deinococcus metalilatus MA1002 mutant No.5.</title>
        <authorList>
            <person name="Park W."/>
            <person name="Park C."/>
        </authorList>
    </citation>
    <scope>NUCLEOTIDE SEQUENCE [LARGE SCALE GENOMIC DNA]</scope>
    <source>
        <strain evidence="5 6">MA1002-m5</strain>
    </source>
</reference>
<dbReference type="PANTHER" id="PTHR20953:SF3">
    <property type="entry name" value="P-LOOP CONTAINING NUCLEOSIDE TRIPHOSPHATE HYDROLASES SUPERFAMILY PROTEIN"/>
    <property type="match status" value="1"/>
</dbReference>
<reference evidence="4 7" key="2">
    <citation type="submission" date="2020-08" db="EMBL/GenBank/DDBJ databases">
        <title>Genomic Encyclopedia of Type Strains, Phase IV (KMG-IV): sequencing the most valuable type-strain genomes for metagenomic binning, comparative biology and taxonomic classification.</title>
        <authorList>
            <person name="Goeker M."/>
        </authorList>
    </citation>
    <scope>NUCLEOTIDE SEQUENCE [LARGE SCALE GENOMIC DNA]</scope>
    <source>
        <strain evidence="4 7">DSM 105434</strain>
    </source>
</reference>
<dbReference type="SMART" id="SM00382">
    <property type="entry name" value="AAA"/>
    <property type="match status" value="1"/>
</dbReference>
<dbReference type="Pfam" id="PF19568">
    <property type="entry name" value="Spore_III_AA"/>
    <property type="match status" value="1"/>
</dbReference>
<evidence type="ECO:0000313" key="5">
    <source>
        <dbReference type="EMBL" id="TLK30822.1"/>
    </source>
</evidence>
<dbReference type="Proteomes" id="UP000308000">
    <property type="component" value="Unassembled WGS sequence"/>
</dbReference>
<comment type="caution">
    <text evidence="5">The sequence shown here is derived from an EMBL/GenBank/DDBJ whole genome shotgun (WGS) entry which is preliminary data.</text>
</comment>
<dbReference type="InterPro" id="IPR027417">
    <property type="entry name" value="P-loop_NTPase"/>
</dbReference>
<keyword evidence="7" id="KW-1185">Reference proteome</keyword>
<feature type="domain" description="AAA+ ATPase" evidence="3">
    <location>
        <begin position="137"/>
        <end position="307"/>
    </location>
</feature>
<gene>
    <name evidence="5" type="ORF">FCS05_03455</name>
    <name evidence="4" type="ORF">HNQ10_000626</name>
</gene>
<evidence type="ECO:0000313" key="7">
    <source>
        <dbReference type="Proteomes" id="UP000536909"/>
    </source>
</evidence>
<dbReference type="Gene3D" id="3.40.50.300">
    <property type="entry name" value="P-loop containing nucleotide triphosphate hydrolases"/>
    <property type="match status" value="1"/>
</dbReference>
<dbReference type="EMBL" id="VBRC01000002">
    <property type="protein sequence ID" value="TLK30822.1"/>
    <property type="molecule type" value="Genomic_DNA"/>
</dbReference>
<dbReference type="InterPro" id="IPR003593">
    <property type="entry name" value="AAA+_ATPase"/>
</dbReference>
<name>A0AAJ5F6Z7_9DEIO</name>
<dbReference type="EMBL" id="JACHFV010000002">
    <property type="protein sequence ID" value="MBB5293813.1"/>
    <property type="molecule type" value="Genomic_DNA"/>
</dbReference>
<dbReference type="SUPFAM" id="SSF52540">
    <property type="entry name" value="P-loop containing nucleoside triphosphate hydrolases"/>
    <property type="match status" value="1"/>
</dbReference>
<keyword evidence="1" id="KW-0547">Nucleotide-binding</keyword>
<evidence type="ECO:0000313" key="4">
    <source>
        <dbReference type="EMBL" id="MBB5293813.1"/>
    </source>
</evidence>
<sequence>MVKPFPVIDLTMPAEYAAVQERFPEELRRIIAPNLTETDEIILDLNQPLSVRFGGLRIDYPLVLDPVLFGRVDTEMQSGVTKGWRADGRIGIPGTLHRISRETNLQGASVMITVRIGRALIGVAEPLREVIQEAIDRGVGIAIIGPPFVGKTTLLRDIARIMAERLGRGLIIMDTSNEIGGDSDLAHWIIGKARRVIIGDPGLQGGKYARAIGNAAPQALLGDELGYRNDIPIIVENAPRGVPITATLHGRDMVRVVKSQKLWPLLGIRDGRKLDPSTFAIAIEVLERGHYRVHTNFDRSIEALLGNATPTEGLHEVRVS</sequence>
<keyword evidence="2" id="KW-0067">ATP-binding</keyword>
<evidence type="ECO:0000259" key="3">
    <source>
        <dbReference type="SMART" id="SM00382"/>
    </source>
</evidence>
<proteinExistence type="predicted"/>
<evidence type="ECO:0000256" key="2">
    <source>
        <dbReference type="ARBA" id="ARBA00022840"/>
    </source>
</evidence>
<evidence type="ECO:0000256" key="1">
    <source>
        <dbReference type="ARBA" id="ARBA00022741"/>
    </source>
</evidence>
<dbReference type="AlphaFoldDB" id="A0AAJ5F6Z7"/>
<dbReference type="PANTHER" id="PTHR20953">
    <property type="entry name" value="KINASE-RELATED"/>
    <property type="match status" value="1"/>
</dbReference>